<evidence type="ECO:0000256" key="1">
    <source>
        <dbReference type="SAM" id="SignalP"/>
    </source>
</evidence>
<reference evidence="2 5" key="2">
    <citation type="journal article" date="2019" name="Emerg. Microbes Infect.">
        <title>Comprehensive subspecies identification of 175 nontuberculous mycobacteria species based on 7547 genomic profiles.</title>
        <authorList>
            <person name="Matsumoto Y."/>
            <person name="Kinjo T."/>
            <person name="Motooka D."/>
            <person name="Nabeya D."/>
            <person name="Jung N."/>
            <person name="Uechi K."/>
            <person name="Horii T."/>
            <person name="Iida T."/>
            <person name="Fujita J."/>
            <person name="Nakamura S."/>
        </authorList>
    </citation>
    <scope>NUCLEOTIDE SEQUENCE [LARGE SCALE GENOMIC DNA]</scope>
    <source>
        <strain evidence="2 5">JCM 6377</strain>
    </source>
</reference>
<feature type="signal peptide" evidence="1">
    <location>
        <begin position="1"/>
        <end position="20"/>
    </location>
</feature>
<name>A0A2A7N8H9_MYCAG</name>
<proteinExistence type="predicted"/>
<dbReference type="AlphaFoldDB" id="A0A2A7N8H9"/>
<keyword evidence="1" id="KW-0732">Signal</keyword>
<evidence type="ECO:0000313" key="3">
    <source>
        <dbReference type="EMBL" id="PEG40422.1"/>
    </source>
</evidence>
<protein>
    <submittedName>
        <fullName evidence="3">Uncharacterized protein</fullName>
    </submittedName>
</protein>
<reference evidence="2" key="3">
    <citation type="submission" date="2020-02" db="EMBL/GenBank/DDBJ databases">
        <authorList>
            <person name="Matsumoto Y."/>
            <person name="Motooka D."/>
            <person name="Nakamura S."/>
        </authorList>
    </citation>
    <scope>NUCLEOTIDE SEQUENCE</scope>
    <source>
        <strain evidence="2">JCM 6377</strain>
    </source>
</reference>
<evidence type="ECO:0000313" key="2">
    <source>
        <dbReference type="EMBL" id="GFG51865.1"/>
    </source>
</evidence>
<dbReference type="EMBL" id="BLKS01000001">
    <property type="protein sequence ID" value="GFG51865.1"/>
    <property type="molecule type" value="Genomic_DNA"/>
</dbReference>
<organism evidence="3 4">
    <name type="scientific">Mycolicibacterium agri</name>
    <name type="common">Mycobacterium agri</name>
    <dbReference type="NCBI Taxonomy" id="36811"/>
    <lineage>
        <taxon>Bacteria</taxon>
        <taxon>Bacillati</taxon>
        <taxon>Actinomycetota</taxon>
        <taxon>Actinomycetes</taxon>
        <taxon>Mycobacteriales</taxon>
        <taxon>Mycobacteriaceae</taxon>
        <taxon>Mycolicibacterium</taxon>
    </lineage>
</organism>
<reference evidence="3 4" key="1">
    <citation type="submission" date="2017-10" db="EMBL/GenBank/DDBJ databases">
        <title>The new phylogeny of genus Mycobacterium.</title>
        <authorList>
            <person name="Tortoli E."/>
            <person name="Trovato A."/>
            <person name="Cirillo D.M."/>
        </authorList>
    </citation>
    <scope>NUCLEOTIDE SEQUENCE [LARGE SCALE GENOMIC DNA]</scope>
    <source>
        <strain evidence="3 4">CCUG37673</strain>
    </source>
</reference>
<accession>A0A2A7N8H9</accession>
<sequence>MEVTGMGKPFVVFVTAVALAGCGANDAAPAPTGASAPINTGSPAPKQAPPAWTVPLMNSPYQPNVDPTQFTDKITNRFFPLVAGAVMVYEGKRDGLPLRIELTVTNDTKDITGVRTVVVRDIVTGALEERTSDWYAQDSAGNVWYFGEDTKEYTNGVVSSTAGSWEAGVDGALPGIIMQAKPVQGDAYRQEYRPTVAEDVALIKQTGASAEVPAGPYSDVLVTNDRDLLDLNKDEDKYFAPGVGLVKLGGLVNGHREDIWLVNILAPK</sequence>
<evidence type="ECO:0000313" key="5">
    <source>
        <dbReference type="Proteomes" id="UP000465302"/>
    </source>
</evidence>
<evidence type="ECO:0000313" key="4">
    <source>
        <dbReference type="Proteomes" id="UP000220914"/>
    </source>
</evidence>
<gene>
    <name evidence="3" type="ORF">CQY20_07530</name>
    <name evidence="2" type="ORF">MAGR_33060</name>
</gene>
<dbReference type="Proteomes" id="UP000220914">
    <property type="component" value="Unassembled WGS sequence"/>
</dbReference>
<dbReference type="EMBL" id="PDCP01000010">
    <property type="protein sequence ID" value="PEG40422.1"/>
    <property type="molecule type" value="Genomic_DNA"/>
</dbReference>
<comment type="caution">
    <text evidence="3">The sequence shown here is derived from an EMBL/GenBank/DDBJ whole genome shotgun (WGS) entry which is preliminary data.</text>
</comment>
<keyword evidence="4" id="KW-1185">Reference proteome</keyword>
<feature type="chain" id="PRO_5038298524" evidence="1">
    <location>
        <begin position="21"/>
        <end position="268"/>
    </location>
</feature>
<dbReference type="Proteomes" id="UP000465302">
    <property type="component" value="Unassembled WGS sequence"/>
</dbReference>